<dbReference type="EMBL" id="HG996466">
    <property type="protein sequence ID" value="CAG1859672.1"/>
    <property type="molecule type" value="Genomic_DNA"/>
</dbReference>
<evidence type="ECO:0000313" key="3">
    <source>
        <dbReference type="EMBL" id="CAG1859672.1"/>
    </source>
</evidence>
<evidence type="ECO:0000259" key="2">
    <source>
        <dbReference type="Pfam" id="PF23358"/>
    </source>
</evidence>
<reference evidence="4" key="2">
    <citation type="submission" date="2021-05" db="UniProtKB">
        <authorList>
            <consortium name="EnsemblPlants"/>
        </authorList>
    </citation>
    <scope>IDENTIFICATION</scope>
    <source>
        <strain evidence="4">subsp. malaccensis</strain>
    </source>
</reference>
<dbReference type="UniPathway" id="UPA00378"/>
<evidence type="ECO:0000256" key="1">
    <source>
        <dbReference type="SAM" id="Phobius"/>
    </source>
</evidence>
<dbReference type="Proteomes" id="UP000012960">
    <property type="component" value="Unplaced"/>
</dbReference>
<dbReference type="PANTHER" id="PTHR10830">
    <property type="entry name" value="DOLICHYL-DIPHOSPHOOLIGOSACCHARIDE--PROTEIN GLYCOSYLTRANSFERASE 48 KDA SUBUNIT"/>
    <property type="match status" value="1"/>
</dbReference>
<dbReference type="InterPro" id="IPR005013">
    <property type="entry name" value="DDOST_48_kDa_subunit"/>
</dbReference>
<evidence type="ECO:0000313" key="5">
    <source>
        <dbReference type="Proteomes" id="UP000012960"/>
    </source>
</evidence>
<keyword evidence="1" id="KW-1133">Transmembrane helix</keyword>
<dbReference type="Pfam" id="PF23358">
    <property type="entry name" value="OST48_MD"/>
    <property type="match status" value="1"/>
</dbReference>
<feature type="domain" description="OST48 middle" evidence="2">
    <location>
        <begin position="3"/>
        <end position="52"/>
    </location>
</feature>
<sequence length="52" mass="6099">MCVISSESVIPVQPFRHNEYERFITTAFPYYGASFSTMVGFFVVTIFYLYNK</sequence>
<proteinExistence type="predicted"/>
<name>A0A804HUN0_MUSAM</name>
<accession>A0A804HUN0</accession>
<evidence type="ECO:0000313" key="4">
    <source>
        <dbReference type="EnsemblPlants" id="Ma01_p16040.1"/>
    </source>
</evidence>
<feature type="transmembrane region" description="Helical" evidence="1">
    <location>
        <begin position="28"/>
        <end position="50"/>
    </location>
</feature>
<dbReference type="Gramene" id="Ma01_t16040.1">
    <property type="protein sequence ID" value="Ma01_p16040.1"/>
    <property type="gene ID" value="Ma01_g16040"/>
</dbReference>
<keyword evidence="1" id="KW-0812">Transmembrane</keyword>
<keyword evidence="5" id="KW-1185">Reference proteome</keyword>
<gene>
    <name evidence="3" type="ORF">GSMUA_299670.1</name>
</gene>
<keyword evidence="1" id="KW-0472">Membrane</keyword>
<protein>
    <submittedName>
        <fullName evidence="3">(wild Malaysian banana) hypothetical protein</fullName>
    </submittedName>
</protein>
<dbReference type="AlphaFoldDB" id="A0A804HUN0"/>
<dbReference type="InterPro" id="IPR055459">
    <property type="entry name" value="OST48_MD"/>
</dbReference>
<dbReference type="EnsemblPlants" id="Ma01_t16040.1">
    <property type="protein sequence ID" value="Ma01_p16040.1"/>
    <property type="gene ID" value="Ma01_g16040"/>
</dbReference>
<dbReference type="GO" id="GO:0005789">
    <property type="term" value="C:endoplasmic reticulum membrane"/>
    <property type="evidence" value="ECO:0007669"/>
    <property type="project" value="InterPro"/>
</dbReference>
<dbReference type="InParanoid" id="A0A804HUN0"/>
<dbReference type="PANTHER" id="PTHR10830:SF0">
    <property type="entry name" value="DOLICHYL-DIPHOSPHOOLIGOSACCHARIDE--PROTEIN GLYCOSYLTRANSFERASE 48 KDA SUBUNIT"/>
    <property type="match status" value="1"/>
</dbReference>
<dbReference type="GO" id="GO:0018279">
    <property type="term" value="P:protein N-linked glycosylation via asparagine"/>
    <property type="evidence" value="ECO:0007669"/>
    <property type="project" value="InterPro"/>
</dbReference>
<organism evidence="4 5">
    <name type="scientific">Musa acuminata subsp. malaccensis</name>
    <name type="common">Wild banana</name>
    <name type="synonym">Musa malaccensis</name>
    <dbReference type="NCBI Taxonomy" id="214687"/>
    <lineage>
        <taxon>Eukaryota</taxon>
        <taxon>Viridiplantae</taxon>
        <taxon>Streptophyta</taxon>
        <taxon>Embryophyta</taxon>
        <taxon>Tracheophyta</taxon>
        <taxon>Spermatophyta</taxon>
        <taxon>Magnoliopsida</taxon>
        <taxon>Liliopsida</taxon>
        <taxon>Zingiberales</taxon>
        <taxon>Musaceae</taxon>
        <taxon>Musa</taxon>
    </lineage>
</organism>
<reference evidence="3" key="1">
    <citation type="submission" date="2021-03" db="EMBL/GenBank/DDBJ databases">
        <authorList>
            <consortium name="Genoscope - CEA"/>
            <person name="William W."/>
        </authorList>
    </citation>
    <scope>NUCLEOTIDE SEQUENCE</scope>
    <source>
        <strain evidence="3">Doubled-haploid Pahang</strain>
    </source>
</reference>